<dbReference type="GO" id="GO:0005506">
    <property type="term" value="F:iron ion binding"/>
    <property type="evidence" value="ECO:0007669"/>
    <property type="project" value="InterPro"/>
</dbReference>
<dbReference type="InterPro" id="IPR036396">
    <property type="entry name" value="Cyt_P450_sf"/>
</dbReference>
<evidence type="ECO:0000256" key="10">
    <source>
        <dbReference type="ARBA" id="ARBA00023002"/>
    </source>
</evidence>
<evidence type="ECO:0000256" key="3">
    <source>
        <dbReference type="ARBA" id="ARBA00004174"/>
    </source>
</evidence>
<evidence type="ECO:0000256" key="11">
    <source>
        <dbReference type="ARBA" id="ARBA00023004"/>
    </source>
</evidence>
<evidence type="ECO:0000256" key="14">
    <source>
        <dbReference type="PIRSR" id="PIRSR602401-1"/>
    </source>
</evidence>
<comment type="subcellular location">
    <subcellularLocation>
        <location evidence="4">Endoplasmic reticulum membrane</location>
        <topology evidence="4">Peripheral membrane protein</topology>
    </subcellularLocation>
    <subcellularLocation>
        <location evidence="3">Microsome membrane</location>
        <topology evidence="3">Peripheral membrane protein</topology>
    </subcellularLocation>
</comment>
<comment type="cofactor">
    <cofactor evidence="1 14">
        <name>heme</name>
        <dbReference type="ChEBI" id="CHEBI:30413"/>
    </cofactor>
</comment>
<keyword evidence="6 14" id="KW-0349">Heme</keyword>
<comment type="similarity">
    <text evidence="5">Belongs to the cytochrome P450 family.</text>
</comment>
<evidence type="ECO:0000256" key="9">
    <source>
        <dbReference type="ARBA" id="ARBA00022848"/>
    </source>
</evidence>
<evidence type="ECO:0000256" key="15">
    <source>
        <dbReference type="SAM" id="Phobius"/>
    </source>
</evidence>
<keyword evidence="7 14" id="KW-0479">Metal-binding</keyword>
<evidence type="ECO:0000256" key="8">
    <source>
        <dbReference type="ARBA" id="ARBA00022824"/>
    </source>
</evidence>
<evidence type="ECO:0000256" key="7">
    <source>
        <dbReference type="ARBA" id="ARBA00022723"/>
    </source>
</evidence>
<dbReference type="InterPro" id="IPR002401">
    <property type="entry name" value="Cyt_P450_E_grp-I"/>
</dbReference>
<proteinExistence type="inferred from homology"/>
<keyword evidence="13 15" id="KW-0472">Membrane</keyword>
<comment type="caution">
    <text evidence="16">The sequence shown here is derived from an EMBL/GenBank/DDBJ whole genome shotgun (WGS) entry which is preliminary data.</text>
</comment>
<dbReference type="Gene3D" id="1.10.630.10">
    <property type="entry name" value="Cytochrome P450"/>
    <property type="match status" value="2"/>
</dbReference>
<evidence type="ECO:0000256" key="12">
    <source>
        <dbReference type="ARBA" id="ARBA00023033"/>
    </source>
</evidence>
<dbReference type="InterPro" id="IPR001128">
    <property type="entry name" value="Cyt_P450"/>
</dbReference>
<evidence type="ECO:0008006" key="18">
    <source>
        <dbReference type="Google" id="ProtNLM"/>
    </source>
</evidence>
<dbReference type="EMBL" id="JALNTZ010000005">
    <property type="protein sequence ID" value="KAJ3650711.1"/>
    <property type="molecule type" value="Genomic_DNA"/>
</dbReference>
<keyword evidence="12" id="KW-0503">Monooxygenase</keyword>
<gene>
    <name evidence="16" type="ORF">Zmor_016793</name>
</gene>
<dbReference type="PANTHER" id="PTHR24291:SF189">
    <property type="entry name" value="CYTOCHROME P450 4C3-RELATED"/>
    <property type="match status" value="1"/>
</dbReference>
<dbReference type="PRINTS" id="PR00463">
    <property type="entry name" value="EP450I"/>
</dbReference>
<feature type="transmembrane region" description="Helical" evidence="15">
    <location>
        <begin position="478"/>
        <end position="496"/>
    </location>
</feature>
<feature type="transmembrane region" description="Helical" evidence="15">
    <location>
        <begin position="12"/>
        <end position="30"/>
    </location>
</feature>
<dbReference type="FunFam" id="1.10.630.10:FF:000035">
    <property type="entry name" value="CYtochrome P450 family"/>
    <property type="match status" value="2"/>
</dbReference>
<keyword evidence="11 14" id="KW-0408">Iron</keyword>
<dbReference type="CDD" id="cd20628">
    <property type="entry name" value="CYP4"/>
    <property type="match status" value="1"/>
</dbReference>
<keyword evidence="9" id="KW-0492">Microsome</keyword>
<dbReference type="InterPro" id="IPR050196">
    <property type="entry name" value="Cytochrome_P450_Monoox"/>
</dbReference>
<dbReference type="GO" id="GO:0005789">
    <property type="term" value="C:endoplasmic reticulum membrane"/>
    <property type="evidence" value="ECO:0007669"/>
    <property type="project" value="UniProtKB-SubCell"/>
</dbReference>
<evidence type="ECO:0000313" key="16">
    <source>
        <dbReference type="EMBL" id="KAJ3650711.1"/>
    </source>
</evidence>
<dbReference type="PANTHER" id="PTHR24291">
    <property type="entry name" value="CYTOCHROME P450 FAMILY 4"/>
    <property type="match status" value="1"/>
</dbReference>
<evidence type="ECO:0000256" key="6">
    <source>
        <dbReference type="ARBA" id="ARBA00022617"/>
    </source>
</evidence>
<feature type="binding site" description="axial binding residue" evidence="14">
    <location>
        <position position="911"/>
    </location>
    <ligand>
        <name>heme</name>
        <dbReference type="ChEBI" id="CHEBI:30413"/>
    </ligand>
    <ligandPart>
        <name>Fe</name>
        <dbReference type="ChEBI" id="CHEBI:18248"/>
    </ligandPart>
</feature>
<dbReference type="GO" id="GO:0020037">
    <property type="term" value="F:heme binding"/>
    <property type="evidence" value="ECO:0007669"/>
    <property type="project" value="InterPro"/>
</dbReference>
<protein>
    <recommendedName>
        <fullName evidence="18">Cytochrome P450 4C1</fullName>
    </recommendedName>
</protein>
<keyword evidence="10" id="KW-0560">Oxidoreductase</keyword>
<dbReference type="SUPFAM" id="SSF48264">
    <property type="entry name" value="Cytochrome P450"/>
    <property type="match status" value="2"/>
</dbReference>
<evidence type="ECO:0000256" key="4">
    <source>
        <dbReference type="ARBA" id="ARBA00004406"/>
    </source>
</evidence>
<dbReference type="PRINTS" id="PR00385">
    <property type="entry name" value="P450"/>
</dbReference>
<dbReference type="AlphaFoldDB" id="A0AA38IA91"/>
<dbReference type="GO" id="GO:0016705">
    <property type="term" value="F:oxidoreductase activity, acting on paired donors, with incorporation or reduction of molecular oxygen"/>
    <property type="evidence" value="ECO:0007669"/>
    <property type="project" value="InterPro"/>
</dbReference>
<comment type="function">
    <text evidence="2">May be involved in the metabolism of insect hormones and in the breakdown of synthetic insecticides.</text>
</comment>
<sequence>MLFTSLDLAFKFVTFLQPPFLSLAILLLWYSHYYWKRRHLYRHASKIPGIKGYPVVGNLFDFTGDANEIYDSVTKHFDRCTHIVKAWIGPLLVCGITKPEYLEKVLKSPNTNSRIHLYRKLARDFLGNGLITAPIPVWKRHRKMINPILNRKILDRFVEVFGTRAVILGERLEKYVGRRNVDLLQIVSRCTLDITCETMMGVQVNAQDGDSEVVEWTDKILETMLHRLYKFWYHYDFIYKCTRLHKDTQVLLRKFDLFVAETIKDKEKSDRSESPVLLDYLLDLSSSGTEITTDEIVDEIKTFIVAAFDTTAVVTCFVITTLAMHPDIQDQVYDEVLRVLGPEKIPDFQDLPSLKYTELVIRETMRLFPPNIFMARDVLEDLPLDGEDITLPKDSFVMLGVLHIHRSTEYWPDPLKFDPDRFSPERSTNRHPFTYLPFSAGPMNCIGQKYAMMSLKTIVAILIRKFKFRTEYKSVDEFVTFLQVPFLSLAILLLWYSHYHWKRRHLYRHASKIPGIKGYPVVGNLFDFTGDANEIYDSVSKHFDRCTHIVKAWVGPLLVCGITKPEYLEKVLTSPNTNSRIHLYRKLARDFLGNGLITASIPVWKRHRKMINPILNRKILDRFVEVFGTRAVILGERLEKYVGRRNVDLLQIVSRCTLDITCETMMGVQVNAQDGDSEVVEWTDTILETMLHRLYKFWYHYDFIYKCTRLHKDTQVLLRKFDLFVAETIKDKEKSDRSESPVLLDYLLDLSSSGTEITTDEIVDEIKTFIVAAFDTTAVVTCFVITTLAMHPDIQDQVYDEVLRVLGPEKIPDFQDLPSLKYTELVIRETMRLFPPNIFMARDVLEDLPLDGEDITLPKDSFVMLGVLHVHRSTEYWPDPLKFDPDRFSPERSTNRHPFTYLPFSAGPMNCIGQKYAMMSLKTIVATLIRKFKFRTEYKSVDEVKLRTKIVLRPRDGFKTSFEIRKNK</sequence>
<reference evidence="16" key="1">
    <citation type="journal article" date="2023" name="G3 (Bethesda)">
        <title>Whole genome assemblies of Zophobas morio and Tenebrio molitor.</title>
        <authorList>
            <person name="Kaur S."/>
            <person name="Stinson S.A."/>
            <person name="diCenzo G.C."/>
        </authorList>
    </citation>
    <scope>NUCLEOTIDE SEQUENCE</scope>
    <source>
        <strain evidence="16">QUZm001</strain>
    </source>
</reference>
<name>A0AA38IA91_9CUCU</name>
<keyword evidence="15" id="KW-1133">Transmembrane helix</keyword>
<dbReference type="GO" id="GO:0004497">
    <property type="term" value="F:monooxygenase activity"/>
    <property type="evidence" value="ECO:0007669"/>
    <property type="project" value="UniProtKB-KW"/>
</dbReference>
<keyword evidence="8" id="KW-0256">Endoplasmic reticulum</keyword>
<evidence type="ECO:0000256" key="2">
    <source>
        <dbReference type="ARBA" id="ARBA00003690"/>
    </source>
</evidence>
<evidence type="ECO:0000313" key="17">
    <source>
        <dbReference type="Proteomes" id="UP001168821"/>
    </source>
</evidence>
<organism evidence="16 17">
    <name type="scientific">Zophobas morio</name>
    <dbReference type="NCBI Taxonomy" id="2755281"/>
    <lineage>
        <taxon>Eukaryota</taxon>
        <taxon>Metazoa</taxon>
        <taxon>Ecdysozoa</taxon>
        <taxon>Arthropoda</taxon>
        <taxon>Hexapoda</taxon>
        <taxon>Insecta</taxon>
        <taxon>Pterygota</taxon>
        <taxon>Neoptera</taxon>
        <taxon>Endopterygota</taxon>
        <taxon>Coleoptera</taxon>
        <taxon>Polyphaga</taxon>
        <taxon>Cucujiformia</taxon>
        <taxon>Tenebrionidae</taxon>
        <taxon>Zophobas</taxon>
    </lineage>
</organism>
<evidence type="ECO:0000256" key="5">
    <source>
        <dbReference type="ARBA" id="ARBA00010617"/>
    </source>
</evidence>
<keyword evidence="17" id="KW-1185">Reference proteome</keyword>
<accession>A0AA38IA91</accession>
<evidence type="ECO:0000256" key="13">
    <source>
        <dbReference type="ARBA" id="ARBA00023136"/>
    </source>
</evidence>
<keyword evidence="15" id="KW-0812">Transmembrane</keyword>
<evidence type="ECO:0000256" key="1">
    <source>
        <dbReference type="ARBA" id="ARBA00001971"/>
    </source>
</evidence>
<dbReference type="Proteomes" id="UP001168821">
    <property type="component" value="Unassembled WGS sequence"/>
</dbReference>
<dbReference type="Pfam" id="PF00067">
    <property type="entry name" value="p450"/>
    <property type="match status" value="2"/>
</dbReference>